<keyword evidence="4" id="KW-0963">Cytoplasm</keyword>
<keyword evidence="12" id="KW-1185">Reference proteome</keyword>
<dbReference type="GO" id="GO:0046872">
    <property type="term" value="F:metal ion binding"/>
    <property type="evidence" value="ECO:0007669"/>
    <property type="project" value="UniProtKB-KW"/>
</dbReference>
<gene>
    <name evidence="11" type="primary">yjeE</name>
    <name evidence="11" type="ORF">C12CBH8_08720</name>
</gene>
<dbReference type="InterPro" id="IPR027417">
    <property type="entry name" value="P-loop_NTPase"/>
</dbReference>
<evidence type="ECO:0000256" key="3">
    <source>
        <dbReference type="ARBA" id="ARBA00019010"/>
    </source>
</evidence>
<comment type="similarity">
    <text evidence="2">Belongs to the TsaE family.</text>
</comment>
<keyword evidence="6" id="KW-0479">Metal-binding</keyword>
<reference evidence="12" key="1">
    <citation type="submission" date="2020-07" db="EMBL/GenBank/DDBJ databases">
        <title>Complete genome sequencing of Clostridia bacterium strain 12CBH8.</title>
        <authorList>
            <person name="Sakamoto M."/>
            <person name="Murakami T."/>
            <person name="Mori H."/>
        </authorList>
    </citation>
    <scope>NUCLEOTIDE SEQUENCE [LARGE SCALE GENOMIC DNA]</scope>
    <source>
        <strain evidence="12">12CBH8</strain>
    </source>
</reference>
<accession>A0A7I8D4T5</accession>
<dbReference type="Pfam" id="PF02367">
    <property type="entry name" value="TsaE"/>
    <property type="match status" value="1"/>
</dbReference>
<protein>
    <recommendedName>
        <fullName evidence="3">tRNA threonylcarbamoyladenosine biosynthesis protein TsaE</fullName>
    </recommendedName>
    <alternativeName>
        <fullName evidence="10">t(6)A37 threonylcarbamoyladenosine biosynthesis protein TsaE</fullName>
    </alternativeName>
</protein>
<dbReference type="NCBIfam" id="TIGR00150">
    <property type="entry name" value="T6A_YjeE"/>
    <property type="match status" value="1"/>
</dbReference>
<keyword evidence="11" id="KW-0808">Transferase</keyword>
<sequence length="141" mass="15280">MVFVSHSSAQTEQIGRQLAARLYPGSVVALYGGLGMGKTAFVRGLASGLDVDAKEVSSPTFALVHEHNGRLPLFHFDMYRVSGWDDLESTGFFDYLQRSGVVALEWSENVEGALPEDAIHVTIAPGEGTDDRIITILPDQS</sequence>
<dbReference type="GO" id="GO:0002949">
    <property type="term" value="P:tRNA threonylcarbamoyladenosine modification"/>
    <property type="evidence" value="ECO:0007669"/>
    <property type="project" value="InterPro"/>
</dbReference>
<keyword evidence="8" id="KW-0067">ATP-binding</keyword>
<comment type="subcellular location">
    <subcellularLocation>
        <location evidence="1">Cytoplasm</location>
    </subcellularLocation>
</comment>
<keyword evidence="9" id="KW-0460">Magnesium</keyword>
<dbReference type="RefSeq" id="WP_090263599.1">
    <property type="nucleotide sequence ID" value="NZ_AP023321.1"/>
</dbReference>
<dbReference type="Proteomes" id="UP000593890">
    <property type="component" value="Chromosome"/>
</dbReference>
<dbReference type="PANTHER" id="PTHR33540">
    <property type="entry name" value="TRNA THREONYLCARBAMOYLADENOSINE BIOSYNTHESIS PROTEIN TSAE"/>
    <property type="match status" value="1"/>
</dbReference>
<dbReference type="InterPro" id="IPR003442">
    <property type="entry name" value="T6A_TsaE"/>
</dbReference>
<dbReference type="GO" id="GO:0016740">
    <property type="term" value="F:transferase activity"/>
    <property type="evidence" value="ECO:0007669"/>
    <property type="project" value="UniProtKB-KW"/>
</dbReference>
<dbReference type="GO" id="GO:0005524">
    <property type="term" value="F:ATP binding"/>
    <property type="evidence" value="ECO:0007669"/>
    <property type="project" value="UniProtKB-KW"/>
</dbReference>
<evidence type="ECO:0000256" key="5">
    <source>
        <dbReference type="ARBA" id="ARBA00022694"/>
    </source>
</evidence>
<name>A0A7I8D4T5_9FIRM</name>
<dbReference type="AlphaFoldDB" id="A0A7I8D4T5"/>
<evidence type="ECO:0000313" key="12">
    <source>
        <dbReference type="Proteomes" id="UP000593890"/>
    </source>
</evidence>
<evidence type="ECO:0000256" key="7">
    <source>
        <dbReference type="ARBA" id="ARBA00022741"/>
    </source>
</evidence>
<dbReference type="SUPFAM" id="SSF52540">
    <property type="entry name" value="P-loop containing nucleoside triphosphate hydrolases"/>
    <property type="match status" value="1"/>
</dbReference>
<evidence type="ECO:0000256" key="1">
    <source>
        <dbReference type="ARBA" id="ARBA00004496"/>
    </source>
</evidence>
<dbReference type="KEGG" id="sman:C12CBH8_08720"/>
<organism evidence="11 12">
    <name type="scientific">Solibaculum mannosilyticum</name>
    <dbReference type="NCBI Taxonomy" id="2780922"/>
    <lineage>
        <taxon>Bacteria</taxon>
        <taxon>Bacillati</taxon>
        <taxon>Bacillota</taxon>
        <taxon>Clostridia</taxon>
        <taxon>Eubacteriales</taxon>
        <taxon>Oscillospiraceae</taxon>
        <taxon>Solibaculum</taxon>
    </lineage>
</organism>
<dbReference type="PANTHER" id="PTHR33540:SF2">
    <property type="entry name" value="TRNA THREONYLCARBAMOYLADENOSINE BIOSYNTHESIS PROTEIN TSAE"/>
    <property type="match status" value="1"/>
</dbReference>
<dbReference type="Gene3D" id="3.40.50.300">
    <property type="entry name" value="P-loop containing nucleotide triphosphate hydrolases"/>
    <property type="match status" value="1"/>
</dbReference>
<dbReference type="GO" id="GO:0005737">
    <property type="term" value="C:cytoplasm"/>
    <property type="evidence" value="ECO:0007669"/>
    <property type="project" value="UniProtKB-SubCell"/>
</dbReference>
<evidence type="ECO:0000256" key="10">
    <source>
        <dbReference type="ARBA" id="ARBA00032441"/>
    </source>
</evidence>
<evidence type="ECO:0000256" key="8">
    <source>
        <dbReference type="ARBA" id="ARBA00022840"/>
    </source>
</evidence>
<keyword evidence="7" id="KW-0547">Nucleotide-binding</keyword>
<evidence type="ECO:0000313" key="11">
    <source>
        <dbReference type="EMBL" id="BCI60233.1"/>
    </source>
</evidence>
<evidence type="ECO:0000256" key="4">
    <source>
        <dbReference type="ARBA" id="ARBA00022490"/>
    </source>
</evidence>
<evidence type="ECO:0000256" key="6">
    <source>
        <dbReference type="ARBA" id="ARBA00022723"/>
    </source>
</evidence>
<proteinExistence type="inferred from homology"/>
<evidence type="ECO:0000256" key="2">
    <source>
        <dbReference type="ARBA" id="ARBA00007599"/>
    </source>
</evidence>
<keyword evidence="5" id="KW-0819">tRNA processing</keyword>
<dbReference type="EMBL" id="AP023321">
    <property type="protein sequence ID" value="BCI60233.1"/>
    <property type="molecule type" value="Genomic_DNA"/>
</dbReference>
<evidence type="ECO:0000256" key="9">
    <source>
        <dbReference type="ARBA" id="ARBA00022842"/>
    </source>
</evidence>